<dbReference type="AlphaFoldDB" id="A0A191ZTE9"/>
<dbReference type="SUPFAM" id="SSF55486">
    <property type="entry name" value="Metalloproteases ('zincins'), catalytic domain"/>
    <property type="match status" value="1"/>
</dbReference>
<organism evidence="9 10">
    <name type="scientific">Ralstonia insidiosa</name>
    <dbReference type="NCBI Taxonomy" id="190721"/>
    <lineage>
        <taxon>Bacteria</taxon>
        <taxon>Pseudomonadati</taxon>
        <taxon>Pseudomonadota</taxon>
        <taxon>Betaproteobacteria</taxon>
        <taxon>Burkholderiales</taxon>
        <taxon>Burkholderiaceae</taxon>
        <taxon>Ralstonia</taxon>
    </lineage>
</organism>
<dbReference type="STRING" id="190721.ACS15_0542"/>
<keyword evidence="6 7" id="KW-0862">Zinc</keyword>
<accession>A0A191ZTE9</accession>
<comment type="function">
    <text evidence="7">Single strand-specific metallo-endoribonuclease involved in late-stage 70S ribosome quality control and in maturation of the 3' terminus of the 16S rRNA.</text>
</comment>
<dbReference type="GO" id="GO:0004222">
    <property type="term" value="F:metalloendopeptidase activity"/>
    <property type="evidence" value="ECO:0007669"/>
    <property type="project" value="InterPro"/>
</dbReference>
<feature type="compositionally biased region" description="Basic and acidic residues" evidence="8">
    <location>
        <begin position="1"/>
        <end position="10"/>
    </location>
</feature>
<evidence type="ECO:0000313" key="10">
    <source>
        <dbReference type="Proteomes" id="UP000078572"/>
    </source>
</evidence>
<comment type="similarity">
    <text evidence="1 7">Belongs to the endoribonuclease YbeY family.</text>
</comment>
<dbReference type="RefSeq" id="WP_064801711.1">
    <property type="nucleotide sequence ID" value="NZ_CP016022.1"/>
</dbReference>
<keyword evidence="7" id="KW-0963">Cytoplasm</keyword>
<name>A0A191ZTE9_9RALS</name>
<dbReference type="InterPro" id="IPR023091">
    <property type="entry name" value="MetalPrtase_cat_dom_sf_prd"/>
</dbReference>
<dbReference type="Proteomes" id="UP000078572">
    <property type="component" value="Chromosome 1"/>
</dbReference>
<evidence type="ECO:0000256" key="2">
    <source>
        <dbReference type="ARBA" id="ARBA00022722"/>
    </source>
</evidence>
<evidence type="ECO:0000256" key="6">
    <source>
        <dbReference type="ARBA" id="ARBA00022833"/>
    </source>
</evidence>
<keyword evidence="5 7" id="KW-0378">Hydrolase</keyword>
<feature type="binding site" evidence="7">
    <location>
        <position position="241"/>
    </location>
    <ligand>
        <name>Zn(2+)</name>
        <dbReference type="ChEBI" id="CHEBI:29105"/>
        <note>catalytic</note>
    </ligand>
</feature>
<proteinExistence type="inferred from homology"/>
<dbReference type="EMBL" id="CP016022">
    <property type="protein sequence ID" value="ANJ71405.1"/>
    <property type="molecule type" value="Genomic_DNA"/>
</dbReference>
<keyword evidence="2 7" id="KW-0540">Nuclease</keyword>
<dbReference type="GO" id="GO:0006364">
    <property type="term" value="P:rRNA processing"/>
    <property type="evidence" value="ECO:0007669"/>
    <property type="project" value="UniProtKB-UniRule"/>
</dbReference>
<dbReference type="GO" id="GO:0008270">
    <property type="term" value="F:zinc ion binding"/>
    <property type="evidence" value="ECO:0007669"/>
    <property type="project" value="UniProtKB-UniRule"/>
</dbReference>
<dbReference type="Gene3D" id="3.40.390.30">
    <property type="entry name" value="Metalloproteases ('zincins'), catalytic domain"/>
    <property type="match status" value="1"/>
</dbReference>
<dbReference type="NCBIfam" id="TIGR00043">
    <property type="entry name" value="rRNA maturation RNase YbeY"/>
    <property type="match status" value="1"/>
</dbReference>
<evidence type="ECO:0000313" key="9">
    <source>
        <dbReference type="EMBL" id="ANJ71405.1"/>
    </source>
</evidence>
<comment type="subcellular location">
    <subcellularLocation>
        <location evidence="7">Cytoplasm</location>
    </subcellularLocation>
</comment>
<feature type="region of interest" description="Disordered" evidence="8">
    <location>
        <begin position="1"/>
        <end position="21"/>
    </location>
</feature>
<comment type="cofactor">
    <cofactor evidence="7">
        <name>Zn(2+)</name>
        <dbReference type="ChEBI" id="CHEBI:29105"/>
    </cofactor>
    <text evidence="7">Binds 1 zinc ion.</text>
</comment>
<evidence type="ECO:0000256" key="8">
    <source>
        <dbReference type="SAM" id="MobiDB-lite"/>
    </source>
</evidence>
<gene>
    <name evidence="7" type="primary">ybeY</name>
    <name evidence="9" type="ORF">A9Y76_02435</name>
</gene>
<dbReference type="NCBIfam" id="NF010570">
    <property type="entry name" value="PRK13963.1"/>
    <property type="match status" value="1"/>
</dbReference>
<dbReference type="PANTHER" id="PTHR46986">
    <property type="entry name" value="ENDORIBONUCLEASE YBEY, CHLOROPLASTIC"/>
    <property type="match status" value="1"/>
</dbReference>
<dbReference type="OrthoDB" id="9807740at2"/>
<protein>
    <recommendedName>
        <fullName evidence="7">Endoribonuclease YbeY</fullName>
        <ecNumber evidence="7">3.1.-.-</ecNumber>
    </recommendedName>
</protein>
<dbReference type="PROSITE" id="PS01306">
    <property type="entry name" value="UPF0054"/>
    <property type="match status" value="1"/>
</dbReference>
<evidence type="ECO:0000256" key="5">
    <source>
        <dbReference type="ARBA" id="ARBA00022801"/>
    </source>
</evidence>
<dbReference type="GO" id="GO:0004521">
    <property type="term" value="F:RNA endonuclease activity"/>
    <property type="evidence" value="ECO:0007669"/>
    <property type="project" value="UniProtKB-UniRule"/>
</dbReference>
<evidence type="ECO:0000256" key="7">
    <source>
        <dbReference type="HAMAP-Rule" id="MF_00009"/>
    </source>
</evidence>
<dbReference type="Pfam" id="PF02130">
    <property type="entry name" value="YbeY"/>
    <property type="match status" value="1"/>
</dbReference>
<reference evidence="10" key="1">
    <citation type="submission" date="2016-06" db="EMBL/GenBank/DDBJ databases">
        <authorList>
            <person name="Xu Y."/>
            <person name="Nagy A."/>
            <person name="Yan X."/>
            <person name="Kim S.W."/>
            <person name="Haley B."/>
            <person name="Liu N.T."/>
            <person name="Nou X."/>
        </authorList>
    </citation>
    <scope>NUCLEOTIDE SEQUENCE [LARGE SCALE GENOMIC DNA]</scope>
    <source>
        <strain evidence="10">ATCC 49129</strain>
    </source>
</reference>
<evidence type="ECO:0000256" key="4">
    <source>
        <dbReference type="ARBA" id="ARBA00022759"/>
    </source>
</evidence>
<feature type="binding site" evidence="7">
    <location>
        <position position="247"/>
    </location>
    <ligand>
        <name>Zn(2+)</name>
        <dbReference type="ChEBI" id="CHEBI:29105"/>
        <note>catalytic</note>
    </ligand>
</feature>
<dbReference type="HAMAP" id="MF_00009">
    <property type="entry name" value="Endoribonucl_YbeY"/>
    <property type="match status" value="1"/>
</dbReference>
<keyword evidence="7" id="KW-0698">rRNA processing</keyword>
<dbReference type="GeneID" id="61524864"/>
<dbReference type="InterPro" id="IPR020549">
    <property type="entry name" value="YbeY_CS"/>
</dbReference>
<keyword evidence="10" id="KW-1185">Reference proteome</keyword>
<sequence>MAKAKTDTKTKTKKTQPAAAESFGPRVDVFDAKGKPKTVDASALRIAFADGRSLIISVPDTADGAITLVAEHSDTNTNAMLSLRPEHHDSVTLRIEAEPVQTERTEELDDTFWNHGGEAFDDAEMLTLDLTVQHGDELKAAARKALPKEKDIEAWIAPALFADAQLTVRFVGEEEGRTLNRTYREKDYATNVLTFSYAESDEDPVAADIVLCCPVVEKEAKEQGKPLVAHYAHLIVHGALHAQGYDHEDPADAKEMEGIETEILGDLGFADPYASR</sequence>
<keyword evidence="3 7" id="KW-0479">Metal-binding</keyword>
<keyword evidence="7" id="KW-0690">Ribosome biogenesis</keyword>
<keyword evidence="4 7" id="KW-0255">Endonuclease</keyword>
<feature type="binding site" evidence="7">
    <location>
        <position position="237"/>
    </location>
    <ligand>
        <name>Zn(2+)</name>
        <dbReference type="ChEBI" id="CHEBI:29105"/>
        <note>catalytic</note>
    </ligand>
</feature>
<evidence type="ECO:0000256" key="1">
    <source>
        <dbReference type="ARBA" id="ARBA00010875"/>
    </source>
</evidence>
<dbReference type="EC" id="3.1.-.-" evidence="7"/>
<evidence type="ECO:0000256" key="3">
    <source>
        <dbReference type="ARBA" id="ARBA00022723"/>
    </source>
</evidence>
<dbReference type="PANTHER" id="PTHR46986:SF1">
    <property type="entry name" value="ENDORIBONUCLEASE YBEY, CHLOROPLASTIC"/>
    <property type="match status" value="1"/>
</dbReference>
<dbReference type="InterPro" id="IPR002036">
    <property type="entry name" value="YbeY"/>
</dbReference>
<dbReference type="GO" id="GO:0005737">
    <property type="term" value="C:cytoplasm"/>
    <property type="evidence" value="ECO:0007669"/>
    <property type="project" value="UniProtKB-SubCell"/>
</dbReference>